<reference evidence="2" key="2">
    <citation type="journal article" date="2014" name="ISME J.">
        <title>Microbial stratification in low pH oxic and suboxic macroscopic growths along an acid mine drainage.</title>
        <authorList>
            <person name="Mendez-Garcia C."/>
            <person name="Mesa V."/>
            <person name="Sprenger R.R."/>
            <person name="Richter M."/>
            <person name="Diez M.S."/>
            <person name="Solano J."/>
            <person name="Bargiela R."/>
            <person name="Golyshina O.V."/>
            <person name="Manteca A."/>
            <person name="Ramos J.L."/>
            <person name="Gallego J.R."/>
            <person name="Llorente I."/>
            <person name="Martins Dos Santos V.A."/>
            <person name="Jensen O.N."/>
            <person name="Pelaez A.I."/>
            <person name="Sanchez J."/>
            <person name="Ferrer M."/>
        </authorList>
    </citation>
    <scope>NUCLEOTIDE SEQUENCE</scope>
</reference>
<sequence>WAHHTMMKKGMWSPAAHKAWVMKVQHALDMHGAHLKVDGNWGPMTKKALVAFQQSHGLAASGHMDKATLAKLGLAHHHAMMKPAKH</sequence>
<comment type="caution">
    <text evidence="2">The sequence shown here is derived from an EMBL/GenBank/DDBJ whole genome shotgun (WGS) entry which is preliminary data.</text>
</comment>
<proteinExistence type="predicted"/>
<dbReference type="EC" id="3.-.-.-" evidence="2"/>
<organism evidence="2">
    <name type="scientific">mine drainage metagenome</name>
    <dbReference type="NCBI Taxonomy" id="410659"/>
    <lineage>
        <taxon>unclassified sequences</taxon>
        <taxon>metagenomes</taxon>
        <taxon>ecological metagenomes</taxon>
    </lineage>
</organism>
<protein>
    <submittedName>
        <fullName evidence="2">Peptidoglycan binding-like domain protein</fullName>
        <ecNumber evidence="2">3.-.-.-</ecNumber>
    </submittedName>
</protein>
<feature type="domain" description="Peptidoglycan binding-like" evidence="1">
    <location>
        <begin position="21"/>
        <end position="72"/>
    </location>
</feature>
<dbReference type="AlphaFoldDB" id="T1ABX9"/>
<accession>T1ABX9</accession>
<dbReference type="InterPro" id="IPR036365">
    <property type="entry name" value="PGBD-like_sf"/>
</dbReference>
<dbReference type="Gene3D" id="1.10.101.10">
    <property type="entry name" value="PGBD-like superfamily/PGBD"/>
    <property type="match status" value="1"/>
</dbReference>
<gene>
    <name evidence="2" type="ORF">B1A_10834</name>
</gene>
<dbReference type="Pfam" id="PF01471">
    <property type="entry name" value="PG_binding_1"/>
    <property type="match status" value="1"/>
</dbReference>
<dbReference type="InterPro" id="IPR036366">
    <property type="entry name" value="PGBDSf"/>
</dbReference>
<name>T1ABX9_9ZZZZ</name>
<dbReference type="EMBL" id="AUZX01007729">
    <property type="protein sequence ID" value="EQD58316.1"/>
    <property type="molecule type" value="Genomic_DNA"/>
</dbReference>
<evidence type="ECO:0000313" key="2">
    <source>
        <dbReference type="EMBL" id="EQD58316.1"/>
    </source>
</evidence>
<evidence type="ECO:0000259" key="1">
    <source>
        <dbReference type="Pfam" id="PF01471"/>
    </source>
</evidence>
<dbReference type="InterPro" id="IPR002477">
    <property type="entry name" value="Peptidoglycan-bd-like"/>
</dbReference>
<keyword evidence="2" id="KW-0378">Hydrolase</keyword>
<feature type="non-terminal residue" evidence="2">
    <location>
        <position position="1"/>
    </location>
</feature>
<dbReference type="SUPFAM" id="SSF47090">
    <property type="entry name" value="PGBD-like"/>
    <property type="match status" value="1"/>
</dbReference>
<dbReference type="GO" id="GO:0016787">
    <property type="term" value="F:hydrolase activity"/>
    <property type="evidence" value="ECO:0007669"/>
    <property type="project" value="UniProtKB-KW"/>
</dbReference>
<reference evidence="2" key="1">
    <citation type="submission" date="2013-08" db="EMBL/GenBank/DDBJ databases">
        <authorList>
            <person name="Mendez C."/>
            <person name="Richter M."/>
            <person name="Ferrer M."/>
            <person name="Sanchez J."/>
        </authorList>
    </citation>
    <scope>NUCLEOTIDE SEQUENCE</scope>
</reference>